<evidence type="ECO:0000259" key="7">
    <source>
        <dbReference type="PROSITE" id="PS50112"/>
    </source>
</evidence>
<dbReference type="AlphaFoldDB" id="A0A1B1Y731"/>
<feature type="domain" description="PAS" evidence="7">
    <location>
        <begin position="16"/>
        <end position="73"/>
    </location>
</feature>
<dbReference type="PANTHER" id="PTHR43304:SF1">
    <property type="entry name" value="PAC DOMAIN-CONTAINING PROTEIN"/>
    <property type="match status" value="1"/>
</dbReference>
<reference evidence="8 9" key="1">
    <citation type="submission" date="2016-02" db="EMBL/GenBank/DDBJ databases">
        <authorList>
            <person name="Wen L."/>
            <person name="He K."/>
            <person name="Yang H."/>
        </authorList>
    </citation>
    <scope>NUCLEOTIDE SEQUENCE [LARGE SCALE GENOMIC DNA]</scope>
    <source>
        <strain evidence="8 9">CZ1127</strain>
    </source>
</reference>
<proteinExistence type="predicted"/>
<dbReference type="SMART" id="SM00387">
    <property type="entry name" value="HATPase_c"/>
    <property type="match status" value="1"/>
</dbReference>
<dbReference type="SMART" id="SM00091">
    <property type="entry name" value="PAS"/>
    <property type="match status" value="1"/>
</dbReference>
<keyword evidence="3" id="KW-0597">Phosphoprotein</keyword>
<dbReference type="InterPro" id="IPR005467">
    <property type="entry name" value="His_kinase_dom"/>
</dbReference>
<dbReference type="SUPFAM" id="SSF47384">
    <property type="entry name" value="Homodimeric domain of signal transducing histidine kinase"/>
    <property type="match status" value="1"/>
</dbReference>
<dbReference type="Pfam" id="PF02518">
    <property type="entry name" value="HATPase_c"/>
    <property type="match status" value="1"/>
</dbReference>
<dbReference type="InterPro" id="IPR004358">
    <property type="entry name" value="Sig_transdc_His_kin-like_C"/>
</dbReference>
<dbReference type="EC" id="2.7.13.3" evidence="2"/>
<dbReference type="Gene3D" id="1.10.287.130">
    <property type="match status" value="1"/>
</dbReference>
<dbReference type="KEGG" id="wfu:AXE80_09825"/>
<keyword evidence="9" id="KW-1185">Reference proteome</keyword>
<dbReference type="SUPFAM" id="SSF55785">
    <property type="entry name" value="PYP-like sensor domain (PAS domain)"/>
    <property type="match status" value="1"/>
</dbReference>
<dbReference type="RefSeq" id="WP_068826811.1">
    <property type="nucleotide sequence ID" value="NZ_CP014224.1"/>
</dbReference>
<evidence type="ECO:0000256" key="5">
    <source>
        <dbReference type="ARBA" id="ARBA00022777"/>
    </source>
</evidence>
<dbReference type="SUPFAM" id="SSF55874">
    <property type="entry name" value="ATPase domain of HSP90 chaperone/DNA topoisomerase II/histidine kinase"/>
    <property type="match status" value="1"/>
</dbReference>
<evidence type="ECO:0000256" key="4">
    <source>
        <dbReference type="ARBA" id="ARBA00022679"/>
    </source>
</evidence>
<evidence type="ECO:0000256" key="2">
    <source>
        <dbReference type="ARBA" id="ARBA00012438"/>
    </source>
</evidence>
<comment type="catalytic activity">
    <reaction evidence="1">
        <text>ATP + protein L-histidine = ADP + protein N-phospho-L-histidine.</text>
        <dbReference type="EC" id="2.7.13.3"/>
    </reaction>
</comment>
<name>A0A1B1Y731_9FLAO</name>
<dbReference type="PROSITE" id="PS50109">
    <property type="entry name" value="HIS_KIN"/>
    <property type="match status" value="1"/>
</dbReference>
<gene>
    <name evidence="8" type="ORF">AXE80_09825</name>
</gene>
<keyword evidence="5" id="KW-0418">Kinase</keyword>
<evidence type="ECO:0000259" key="6">
    <source>
        <dbReference type="PROSITE" id="PS50109"/>
    </source>
</evidence>
<dbReference type="NCBIfam" id="TIGR00229">
    <property type="entry name" value="sensory_box"/>
    <property type="match status" value="1"/>
</dbReference>
<evidence type="ECO:0000313" key="9">
    <source>
        <dbReference type="Proteomes" id="UP000092967"/>
    </source>
</evidence>
<accession>A0A1B1Y731</accession>
<dbReference type="InterPro" id="IPR000014">
    <property type="entry name" value="PAS"/>
</dbReference>
<dbReference type="InterPro" id="IPR036097">
    <property type="entry name" value="HisK_dim/P_sf"/>
</dbReference>
<dbReference type="PANTHER" id="PTHR43304">
    <property type="entry name" value="PHYTOCHROME-LIKE PROTEIN CPH1"/>
    <property type="match status" value="1"/>
</dbReference>
<dbReference type="InterPro" id="IPR036890">
    <property type="entry name" value="HATPase_C_sf"/>
</dbReference>
<keyword evidence="4" id="KW-0808">Transferase</keyword>
<evidence type="ECO:0000256" key="3">
    <source>
        <dbReference type="ARBA" id="ARBA00022553"/>
    </source>
</evidence>
<dbReference type="STRING" id="1790137.AXE80_09825"/>
<dbReference type="Pfam" id="PF08447">
    <property type="entry name" value="PAS_3"/>
    <property type="match status" value="1"/>
</dbReference>
<evidence type="ECO:0000313" key="8">
    <source>
        <dbReference type="EMBL" id="ANW96557.1"/>
    </source>
</evidence>
<dbReference type="InterPro" id="IPR013655">
    <property type="entry name" value="PAS_fold_3"/>
</dbReference>
<organism evidence="8 9">
    <name type="scientific">Wenyingzhuangia fucanilytica</name>
    <dbReference type="NCBI Taxonomy" id="1790137"/>
    <lineage>
        <taxon>Bacteria</taxon>
        <taxon>Pseudomonadati</taxon>
        <taxon>Bacteroidota</taxon>
        <taxon>Flavobacteriia</taxon>
        <taxon>Flavobacteriales</taxon>
        <taxon>Flavobacteriaceae</taxon>
        <taxon>Wenyingzhuangia</taxon>
    </lineage>
</organism>
<dbReference type="PROSITE" id="PS50112">
    <property type="entry name" value="PAS"/>
    <property type="match status" value="1"/>
</dbReference>
<protein>
    <recommendedName>
        <fullName evidence="2">histidine kinase</fullName>
        <ecNumber evidence="2">2.7.13.3</ecNumber>
    </recommendedName>
</protein>
<dbReference type="InterPro" id="IPR003594">
    <property type="entry name" value="HATPase_dom"/>
</dbReference>
<dbReference type="EMBL" id="CP014224">
    <property type="protein sequence ID" value="ANW96557.1"/>
    <property type="molecule type" value="Genomic_DNA"/>
</dbReference>
<dbReference type="Gene3D" id="3.30.450.20">
    <property type="entry name" value="PAS domain"/>
    <property type="match status" value="1"/>
</dbReference>
<dbReference type="GO" id="GO:0000155">
    <property type="term" value="F:phosphorelay sensor kinase activity"/>
    <property type="evidence" value="ECO:0007669"/>
    <property type="project" value="InterPro"/>
</dbReference>
<dbReference type="CDD" id="cd00130">
    <property type="entry name" value="PAS"/>
    <property type="match status" value="1"/>
</dbReference>
<feature type="domain" description="Histidine kinase" evidence="6">
    <location>
        <begin position="155"/>
        <end position="367"/>
    </location>
</feature>
<dbReference type="Proteomes" id="UP000092967">
    <property type="component" value="Chromosome"/>
</dbReference>
<dbReference type="InterPro" id="IPR052162">
    <property type="entry name" value="Sensor_kinase/Photoreceptor"/>
</dbReference>
<dbReference type="InterPro" id="IPR035965">
    <property type="entry name" value="PAS-like_dom_sf"/>
</dbReference>
<dbReference type="OrthoDB" id="5522855at2"/>
<evidence type="ECO:0000256" key="1">
    <source>
        <dbReference type="ARBA" id="ARBA00000085"/>
    </source>
</evidence>
<sequence length="367" mass="41980">MLSNNELSLQDVKTNKEFNLERFFNISPSILCIASTEGILKKVNPSFSKLLGYSIEELTETPVSNYIHPEDRQITSKLRHDISKNIPMINFENRYITKAGNIVWLSWTSIYEPEDEVIYAVAKNVTQTKELENKRNLLLIELTRLNTELKQFAYTTSHNLRSPIDNIISLFGLMNFPKIEDPETLKYIEVFYTSVLQLKQTLNKHIETLGTEKKINVDLKSLNLNNTLNIVKESVNELLKTSKATLNVDFKEVPNIKFSSFYLQSIFLNLISNSIKYADSKRKLIISITSKKVNNKPQIIFSDNGIGFDMDKVNGNIFKLNQTFHNHQNSKGIGLFLVKSHLESLNGSIEVNSKVDVGTTFTLTFNE</sequence>
<dbReference type="Gene3D" id="3.30.565.10">
    <property type="entry name" value="Histidine kinase-like ATPase, C-terminal domain"/>
    <property type="match status" value="1"/>
</dbReference>
<dbReference type="PRINTS" id="PR00344">
    <property type="entry name" value="BCTRLSENSOR"/>
</dbReference>